<name>A0A9P7VWU0_9AGAR</name>
<feature type="non-terminal residue" evidence="2">
    <location>
        <position position="1"/>
    </location>
</feature>
<organism evidence="2 3">
    <name type="scientific">Guyanagaster necrorhizus</name>
    <dbReference type="NCBI Taxonomy" id="856835"/>
    <lineage>
        <taxon>Eukaryota</taxon>
        <taxon>Fungi</taxon>
        <taxon>Dikarya</taxon>
        <taxon>Basidiomycota</taxon>
        <taxon>Agaricomycotina</taxon>
        <taxon>Agaricomycetes</taxon>
        <taxon>Agaricomycetidae</taxon>
        <taxon>Agaricales</taxon>
        <taxon>Marasmiineae</taxon>
        <taxon>Physalacriaceae</taxon>
        <taxon>Guyanagaster</taxon>
    </lineage>
</organism>
<reference evidence="2" key="1">
    <citation type="submission" date="2020-11" db="EMBL/GenBank/DDBJ databases">
        <title>Adaptations for nitrogen fixation in a non-lichenized fungal sporocarp promotes dispersal by wood-feeding termites.</title>
        <authorList>
            <consortium name="DOE Joint Genome Institute"/>
            <person name="Koch R.A."/>
            <person name="Yoon G."/>
            <person name="Arayal U."/>
            <person name="Lail K."/>
            <person name="Amirebrahimi M."/>
            <person name="Labutti K."/>
            <person name="Lipzen A."/>
            <person name="Riley R."/>
            <person name="Barry K."/>
            <person name="Henrissat B."/>
            <person name="Grigoriev I.V."/>
            <person name="Herr J.R."/>
            <person name="Aime M.C."/>
        </authorList>
    </citation>
    <scope>NUCLEOTIDE SEQUENCE</scope>
    <source>
        <strain evidence="2">MCA 3950</strain>
    </source>
</reference>
<proteinExistence type="predicted"/>
<protein>
    <submittedName>
        <fullName evidence="2">Uncharacterized protein</fullName>
    </submittedName>
</protein>
<gene>
    <name evidence="2" type="ORF">BT62DRAFT_891143</name>
</gene>
<evidence type="ECO:0000256" key="1">
    <source>
        <dbReference type="SAM" id="Phobius"/>
    </source>
</evidence>
<dbReference type="RefSeq" id="XP_043041867.1">
    <property type="nucleotide sequence ID" value="XM_043183055.1"/>
</dbReference>
<dbReference type="AlphaFoldDB" id="A0A9P7VWU0"/>
<keyword evidence="1" id="KW-0812">Transmembrane</keyword>
<dbReference type="Gene3D" id="3.10.10.10">
    <property type="entry name" value="HIV Type 1 Reverse Transcriptase, subunit A, domain 1"/>
    <property type="match status" value="1"/>
</dbReference>
<dbReference type="GeneID" id="66105352"/>
<evidence type="ECO:0000313" key="2">
    <source>
        <dbReference type="EMBL" id="KAG7448367.1"/>
    </source>
</evidence>
<dbReference type="EMBL" id="MU250530">
    <property type="protein sequence ID" value="KAG7448367.1"/>
    <property type="molecule type" value="Genomic_DNA"/>
</dbReference>
<dbReference type="OrthoDB" id="5599163at2759"/>
<dbReference type="Gene3D" id="3.30.70.270">
    <property type="match status" value="1"/>
</dbReference>
<dbReference type="SUPFAM" id="SSF56672">
    <property type="entry name" value="DNA/RNA polymerases"/>
    <property type="match status" value="1"/>
</dbReference>
<keyword evidence="1" id="KW-0472">Membrane</keyword>
<keyword evidence="3" id="KW-1185">Reference proteome</keyword>
<dbReference type="InterPro" id="IPR043128">
    <property type="entry name" value="Rev_trsase/Diguanyl_cyclase"/>
</dbReference>
<feature type="transmembrane region" description="Helical" evidence="1">
    <location>
        <begin position="95"/>
        <end position="112"/>
    </location>
</feature>
<keyword evidence="1" id="KW-1133">Transmembrane helix</keyword>
<sequence>HKVINTVKNKIASEIYEPSSSLYCSKWFTEFKKDGLICIVVHDLQPLNIVIICNSEIPLLIKQLADTFSRQVCYEVFSLFIIFDQHLLSVGSRNLTIFQTLLGIFWLTMLLIE</sequence>
<comment type="caution">
    <text evidence="2">The sequence shown here is derived from an EMBL/GenBank/DDBJ whole genome shotgun (WGS) entry which is preliminary data.</text>
</comment>
<dbReference type="Proteomes" id="UP000812287">
    <property type="component" value="Unassembled WGS sequence"/>
</dbReference>
<accession>A0A9P7VWU0</accession>
<evidence type="ECO:0000313" key="3">
    <source>
        <dbReference type="Proteomes" id="UP000812287"/>
    </source>
</evidence>
<dbReference type="InterPro" id="IPR043502">
    <property type="entry name" value="DNA/RNA_pol_sf"/>
</dbReference>